<name>A6K0T9_RAT</name>
<accession>A6K0T9</accession>
<proteinExistence type="predicted"/>
<evidence type="ECO:0000313" key="2">
    <source>
        <dbReference type="Proteomes" id="UP000234681"/>
    </source>
</evidence>
<sequence>MLIAYPCNSEIGAVKKGVGGTAEMS</sequence>
<dbReference type="EMBL" id="CH474011">
    <property type="protein sequence ID" value="EDL88129.1"/>
    <property type="molecule type" value="Genomic_DNA"/>
</dbReference>
<dbReference type="AlphaFoldDB" id="A6K0T9"/>
<protein>
    <submittedName>
        <fullName evidence="1">RCG52337</fullName>
    </submittedName>
</protein>
<organism evidence="1 2">
    <name type="scientific">Rattus norvegicus</name>
    <name type="common">Rat</name>
    <dbReference type="NCBI Taxonomy" id="10116"/>
    <lineage>
        <taxon>Eukaryota</taxon>
        <taxon>Metazoa</taxon>
        <taxon>Chordata</taxon>
        <taxon>Craniata</taxon>
        <taxon>Vertebrata</taxon>
        <taxon>Euteleostomi</taxon>
        <taxon>Mammalia</taxon>
        <taxon>Eutheria</taxon>
        <taxon>Euarchontoglires</taxon>
        <taxon>Glires</taxon>
        <taxon>Rodentia</taxon>
        <taxon>Myomorpha</taxon>
        <taxon>Muroidea</taxon>
        <taxon>Muridae</taxon>
        <taxon>Murinae</taxon>
        <taxon>Rattus</taxon>
    </lineage>
</organism>
<gene>
    <name evidence="1" type="ORF">rCG_52337</name>
</gene>
<reference evidence="1 2" key="1">
    <citation type="submission" date="2005-09" db="EMBL/GenBank/DDBJ databases">
        <authorList>
            <person name="Mural R.J."/>
            <person name="Li P.W."/>
            <person name="Adams M.D."/>
            <person name="Amanatides P.G."/>
            <person name="Baden-Tillson H."/>
            <person name="Barnstead M."/>
            <person name="Chin S.H."/>
            <person name="Dew I."/>
            <person name="Evans C.A."/>
            <person name="Ferriera S."/>
            <person name="Flanigan M."/>
            <person name="Fosler C."/>
            <person name="Glodek A."/>
            <person name="Gu Z."/>
            <person name="Holt R.A."/>
            <person name="Jennings D."/>
            <person name="Kraft C.L."/>
            <person name="Lu F."/>
            <person name="Nguyen T."/>
            <person name="Nusskern D.R."/>
            <person name="Pfannkoch C.M."/>
            <person name="Sitter C."/>
            <person name="Sutton G.G."/>
            <person name="Venter J.C."/>
            <person name="Wang Z."/>
            <person name="Woodage T."/>
            <person name="Zheng X.H."/>
            <person name="Zhong F."/>
        </authorList>
    </citation>
    <scope>NUCLEOTIDE SEQUENCE [LARGE SCALE GENOMIC DNA]</scope>
    <source>
        <strain>BN</strain>
        <strain evidence="2">Sprague-Dawley</strain>
    </source>
</reference>
<evidence type="ECO:0000313" key="1">
    <source>
        <dbReference type="EMBL" id="EDL88129.1"/>
    </source>
</evidence>
<dbReference type="Proteomes" id="UP000234681">
    <property type="component" value="Chromosome 4"/>
</dbReference>